<dbReference type="GO" id="GO:0042744">
    <property type="term" value="P:hydrogen peroxide catabolic process"/>
    <property type="evidence" value="ECO:0007669"/>
    <property type="project" value="TreeGrafter"/>
</dbReference>
<keyword evidence="5 7" id="KW-0560">Oxidoreductase</keyword>
<comment type="similarity">
    <text evidence="1 7">Belongs to the catalase family.</text>
</comment>
<dbReference type="GO" id="GO:0046872">
    <property type="term" value="F:metal ion binding"/>
    <property type="evidence" value="ECO:0007669"/>
    <property type="project" value="UniProtKB-KW"/>
</dbReference>
<organism evidence="11 12">
    <name type="scientific">Peribacillus deserti</name>
    <dbReference type="NCBI Taxonomy" id="673318"/>
    <lineage>
        <taxon>Bacteria</taxon>
        <taxon>Bacillati</taxon>
        <taxon>Bacillota</taxon>
        <taxon>Bacilli</taxon>
        <taxon>Bacillales</taxon>
        <taxon>Bacillaceae</taxon>
        <taxon>Peribacillus</taxon>
    </lineage>
</organism>
<dbReference type="PIRSF" id="PIRSF000296">
    <property type="entry name" value="SrpA"/>
    <property type="match status" value="1"/>
</dbReference>
<keyword evidence="6 7" id="KW-0408">Iron</keyword>
<dbReference type="InterPro" id="IPR024168">
    <property type="entry name" value="Catalase_SrpA-type_pred"/>
</dbReference>
<evidence type="ECO:0000259" key="10">
    <source>
        <dbReference type="SMART" id="SM01060"/>
    </source>
</evidence>
<dbReference type="PROSITE" id="PS51402">
    <property type="entry name" value="CATALASE_3"/>
    <property type="match status" value="1"/>
</dbReference>
<dbReference type="Gene3D" id="2.40.180.10">
    <property type="entry name" value="Catalase core domain"/>
    <property type="match status" value="1"/>
</dbReference>
<comment type="caution">
    <text evidence="11">The sequence shown here is derived from an EMBL/GenBank/DDBJ whole genome shotgun (WGS) entry which is preliminary data.</text>
</comment>
<evidence type="ECO:0000313" key="11">
    <source>
        <dbReference type="EMBL" id="PLT28874.1"/>
    </source>
</evidence>
<evidence type="ECO:0000256" key="7">
    <source>
        <dbReference type="PIRNR" id="PIRNR000296"/>
    </source>
</evidence>
<name>A0A2N5M3D1_9BACI</name>
<dbReference type="InterPro" id="IPR018028">
    <property type="entry name" value="Catalase"/>
</dbReference>
<evidence type="ECO:0000256" key="6">
    <source>
        <dbReference type="ARBA" id="ARBA00023004"/>
    </source>
</evidence>
<dbReference type="CDD" id="cd08153">
    <property type="entry name" value="srpA_like"/>
    <property type="match status" value="1"/>
</dbReference>
<keyword evidence="2 7" id="KW-0575">Peroxidase</keyword>
<comment type="function">
    <text evidence="7">Has an organic peroxide-dependent peroxidase activity.</text>
</comment>
<accession>A0A2N5M3D1</accession>
<dbReference type="Pfam" id="PF00199">
    <property type="entry name" value="Catalase"/>
    <property type="match status" value="1"/>
</dbReference>
<proteinExistence type="inferred from homology"/>
<keyword evidence="3 7" id="KW-0349">Heme</keyword>
<dbReference type="GO" id="GO:0020037">
    <property type="term" value="F:heme binding"/>
    <property type="evidence" value="ECO:0007669"/>
    <property type="project" value="InterPro"/>
</dbReference>
<dbReference type="InterPro" id="IPR020835">
    <property type="entry name" value="Catalase_sf"/>
</dbReference>
<evidence type="ECO:0000256" key="5">
    <source>
        <dbReference type="ARBA" id="ARBA00023002"/>
    </source>
</evidence>
<dbReference type="OrthoDB" id="255727at2"/>
<feature type="active site" evidence="8">
    <location>
        <position position="39"/>
    </location>
</feature>
<dbReference type="PRINTS" id="PR00067">
    <property type="entry name" value="CATALASE"/>
</dbReference>
<evidence type="ECO:0000256" key="1">
    <source>
        <dbReference type="ARBA" id="ARBA00005329"/>
    </source>
</evidence>
<dbReference type="PANTHER" id="PTHR11465">
    <property type="entry name" value="CATALASE"/>
    <property type="match status" value="1"/>
</dbReference>
<dbReference type="AlphaFoldDB" id="A0A2N5M3D1"/>
<dbReference type="GO" id="GO:0042542">
    <property type="term" value="P:response to hydrogen peroxide"/>
    <property type="evidence" value="ECO:0007669"/>
    <property type="project" value="TreeGrafter"/>
</dbReference>
<protein>
    <recommendedName>
        <fullName evidence="7">Catalase-related peroxidase</fullName>
        <ecNumber evidence="7">1.11.1.-</ecNumber>
    </recommendedName>
</protein>
<keyword evidence="4 7" id="KW-0479">Metal-binding</keyword>
<feature type="binding site" description="axial binding residue" evidence="9">
    <location>
        <position position="305"/>
    </location>
    <ligand>
        <name>heme</name>
        <dbReference type="ChEBI" id="CHEBI:30413"/>
    </ligand>
    <ligandPart>
        <name>Fe</name>
        <dbReference type="ChEBI" id="CHEBI:18248"/>
    </ligandPart>
</feature>
<dbReference type="SMART" id="SM01060">
    <property type="entry name" value="Catalase"/>
    <property type="match status" value="1"/>
</dbReference>
<dbReference type="EC" id="1.11.1.-" evidence="7"/>
<feature type="domain" description="Catalase core" evidence="10">
    <location>
        <begin position="2"/>
        <end position="327"/>
    </location>
</feature>
<keyword evidence="12" id="KW-1185">Reference proteome</keyword>
<dbReference type="PANTHER" id="PTHR11465:SF9">
    <property type="entry name" value="CATALASE"/>
    <property type="match status" value="1"/>
</dbReference>
<evidence type="ECO:0000313" key="12">
    <source>
        <dbReference type="Proteomes" id="UP000234748"/>
    </source>
</evidence>
<comment type="cofactor">
    <cofactor evidence="7">
        <name>heme</name>
        <dbReference type="ChEBI" id="CHEBI:30413"/>
    </cofactor>
</comment>
<reference evidence="11 12" key="1">
    <citation type="submission" date="2017-11" db="EMBL/GenBank/DDBJ databases">
        <title>Comparitive Functional Genomics of Dry Heat Resistant strains isolated from the Viking Spacecraft.</title>
        <authorList>
            <person name="Seuylemezian A."/>
            <person name="Cooper K."/>
            <person name="Vaishampayan P."/>
        </authorList>
    </citation>
    <scope>NUCLEOTIDE SEQUENCE [LARGE SCALE GENOMIC DNA]</scope>
    <source>
        <strain evidence="11 12">V1-29</strain>
    </source>
</reference>
<evidence type="ECO:0000256" key="9">
    <source>
        <dbReference type="PIRSR" id="PIRSR000296-2"/>
    </source>
</evidence>
<dbReference type="Proteomes" id="UP000234748">
    <property type="component" value="Unassembled WGS sequence"/>
</dbReference>
<evidence type="ECO:0000256" key="4">
    <source>
        <dbReference type="ARBA" id="ARBA00022723"/>
    </source>
</evidence>
<dbReference type="SUPFAM" id="SSF56634">
    <property type="entry name" value="Heme-dependent catalase-like"/>
    <property type="match status" value="1"/>
</dbReference>
<dbReference type="InterPro" id="IPR011614">
    <property type="entry name" value="Catalase_core"/>
</dbReference>
<sequence>MKGDNTLKFDKAAESPLEEQSLDYIEAVAGKFPGYRRAHARGNCYQGVFTPNGKAAALTDAPHLQEEAVPVIVRFSNSSSNPNHSDGLTPPKGMAVQFILPNDQITNLVCTNIPVFFARTPETFTEVLELAASAKKGVPDLTSFLKIAKQVPESTAFIDLMKEVRLPASYAMAQYFSIHAFYFINSSGRRQAVKYIWNPDEGMSTYTKKDAIKLLHNFLDEELDERLESGPAGFTLNIQLGNEDDPVDDPTIEWPGDRQQITIGHLSITGKMENCPDDLVFDPTILPQGIECTDDPILHFRHLAYSASSDRRLREKEGRGKGDQASI</sequence>
<evidence type="ECO:0000256" key="2">
    <source>
        <dbReference type="ARBA" id="ARBA00022559"/>
    </source>
</evidence>
<dbReference type="GO" id="GO:0004096">
    <property type="term" value="F:catalase activity"/>
    <property type="evidence" value="ECO:0007669"/>
    <property type="project" value="InterPro"/>
</dbReference>
<gene>
    <name evidence="11" type="ORF">CUU66_16125</name>
</gene>
<dbReference type="GO" id="GO:0005737">
    <property type="term" value="C:cytoplasm"/>
    <property type="evidence" value="ECO:0007669"/>
    <property type="project" value="TreeGrafter"/>
</dbReference>
<dbReference type="Gene3D" id="1.20.1280.120">
    <property type="match status" value="1"/>
</dbReference>
<evidence type="ECO:0000256" key="3">
    <source>
        <dbReference type="ARBA" id="ARBA00022617"/>
    </source>
</evidence>
<evidence type="ECO:0000256" key="8">
    <source>
        <dbReference type="PIRSR" id="PIRSR000296-1"/>
    </source>
</evidence>
<dbReference type="EMBL" id="PGUY01000050">
    <property type="protein sequence ID" value="PLT28874.1"/>
    <property type="molecule type" value="Genomic_DNA"/>
</dbReference>